<dbReference type="EMBL" id="QNUG01000055">
    <property type="protein sequence ID" value="REC66641.1"/>
    <property type="molecule type" value="Genomic_DNA"/>
</dbReference>
<accession>A0A3D9CLL8</accession>
<proteinExistence type="predicted"/>
<dbReference type="Proteomes" id="UP000256326">
    <property type="component" value="Unassembled WGS sequence"/>
</dbReference>
<comment type="caution">
    <text evidence="1">The sequence shown here is derived from an EMBL/GenBank/DDBJ whole genome shotgun (WGS) entry which is preliminary data.</text>
</comment>
<name>A0A3D9CLL8_9FLAO</name>
<dbReference type="OrthoDB" id="1024359at2"/>
<protein>
    <submittedName>
        <fullName evidence="1">Uncharacterized protein</fullName>
    </submittedName>
</protein>
<keyword evidence="2" id="KW-1185">Reference proteome</keyword>
<organism evidence="1 2">
    <name type="scientific">Epilithonimonas hispanica</name>
    <dbReference type="NCBI Taxonomy" id="358687"/>
    <lineage>
        <taxon>Bacteria</taxon>
        <taxon>Pseudomonadati</taxon>
        <taxon>Bacteroidota</taxon>
        <taxon>Flavobacteriia</taxon>
        <taxon>Flavobacteriales</taxon>
        <taxon>Weeksellaceae</taxon>
        <taxon>Chryseobacterium group</taxon>
        <taxon>Epilithonimonas</taxon>
    </lineage>
</organism>
<evidence type="ECO:0000313" key="1">
    <source>
        <dbReference type="EMBL" id="REC66641.1"/>
    </source>
</evidence>
<dbReference type="AlphaFoldDB" id="A0A3D9CLL8"/>
<evidence type="ECO:0000313" key="2">
    <source>
        <dbReference type="Proteomes" id="UP000256326"/>
    </source>
</evidence>
<dbReference type="Gene3D" id="3.40.1000.10">
    <property type="entry name" value="Mog1/PsbP, alpha/beta/alpha sandwich"/>
    <property type="match status" value="1"/>
</dbReference>
<gene>
    <name evidence="1" type="ORF">DRF58_16280</name>
</gene>
<reference evidence="1 2" key="1">
    <citation type="journal article" date="2006" name="Int. J. Syst. Evol. Microbiol.">
        <title>Chryseobacterium hispanicum sp. nov., isolated from the drinking water distribution system of Sevilla, Spain.</title>
        <authorList>
            <person name="Gallego V."/>
            <person name="Garcia M.T."/>
            <person name="Ventosa A."/>
        </authorList>
    </citation>
    <scope>NUCLEOTIDE SEQUENCE [LARGE SCALE GENOMIC DNA]</scope>
    <source>
        <strain evidence="1 2">KCTC 22104</strain>
    </source>
</reference>
<sequence length="81" mass="9637">MKLSENWSEYETDEKNTNAFFDTTKGTGNLRITPMNYDMKNSTEYLNRMRTEKNAEKINWKNVEGIYYVENKNNEEINIGI</sequence>